<dbReference type="EMBL" id="UAWL01000006">
    <property type="protein sequence ID" value="SQB99246.1"/>
    <property type="molecule type" value="Genomic_DNA"/>
</dbReference>
<dbReference type="Proteomes" id="UP000250166">
    <property type="component" value="Unassembled WGS sequence"/>
</dbReference>
<dbReference type="GO" id="GO:0016740">
    <property type="term" value="F:transferase activity"/>
    <property type="evidence" value="ECO:0007669"/>
    <property type="project" value="UniProtKB-KW"/>
</dbReference>
<keyword evidence="1" id="KW-0808">Transferase</keyword>
<protein>
    <submittedName>
        <fullName evidence="1">Beta-1,4-N-acetylgalactosaminyltransferase (CgtA)</fullName>
    </submittedName>
</protein>
<evidence type="ECO:0000313" key="2">
    <source>
        <dbReference type="Proteomes" id="UP000250166"/>
    </source>
</evidence>
<dbReference type="AlphaFoldDB" id="A0A2X3BIW3"/>
<dbReference type="Pfam" id="PF06306">
    <property type="entry name" value="CgtA"/>
    <property type="match status" value="1"/>
</dbReference>
<evidence type="ECO:0000313" key="1">
    <source>
        <dbReference type="EMBL" id="SQB99246.1"/>
    </source>
</evidence>
<proteinExistence type="predicted"/>
<accession>A0A2X3BIW3</accession>
<sequence length="114" mass="13188">MQNYYLLIVRKYIIKLICVCVPSKKMRRKIRRAMAQPKIIPLVEIDNVIPKDVLDKIESYDNAFYYKHNSEILVGGGHIEAFLSLIPNQKIPNPRLILGLLCASKMRLSHLRLA</sequence>
<gene>
    <name evidence="1" type="ORF">NCTC13102_01653</name>
</gene>
<dbReference type="RefSeq" id="WP_309251306.1">
    <property type="nucleotide sequence ID" value="NZ_UAWL01000006.1"/>
</dbReference>
<organism evidence="1 2">
    <name type="scientific">Helicobacter fennelliae</name>
    <dbReference type="NCBI Taxonomy" id="215"/>
    <lineage>
        <taxon>Bacteria</taxon>
        <taxon>Pseudomonadati</taxon>
        <taxon>Campylobacterota</taxon>
        <taxon>Epsilonproteobacteria</taxon>
        <taxon>Campylobacterales</taxon>
        <taxon>Helicobacteraceae</taxon>
        <taxon>Helicobacter</taxon>
    </lineage>
</organism>
<reference evidence="1 2" key="1">
    <citation type="submission" date="2018-06" db="EMBL/GenBank/DDBJ databases">
        <authorList>
            <consortium name="Pathogen Informatics"/>
            <person name="Doyle S."/>
        </authorList>
    </citation>
    <scope>NUCLEOTIDE SEQUENCE [LARGE SCALE GENOMIC DNA]</scope>
    <source>
        <strain evidence="1 2">NCTC13102</strain>
    </source>
</reference>
<name>A0A2X3BIW3_9HELI</name>
<dbReference type="InterPro" id="IPR010446">
    <property type="entry name" value="GalNAc_Trfase_b"/>
</dbReference>